<keyword evidence="1" id="KW-0732">Signal</keyword>
<reference evidence="3" key="1">
    <citation type="submission" date="2016-05" db="EMBL/GenBank/DDBJ databases">
        <title>Comparative genomics of biotechnologically important yeasts.</title>
        <authorList>
            <consortium name="DOE Joint Genome Institute"/>
            <person name="Riley R."/>
            <person name="Haridas S."/>
            <person name="Wolfe K.H."/>
            <person name="Lopes M.R."/>
            <person name="Hittinger C.T."/>
            <person name="Goker M."/>
            <person name="Salamov A."/>
            <person name="Wisecaver J."/>
            <person name="Long T.M."/>
            <person name="Aerts A.L."/>
            <person name="Barry K."/>
            <person name="Choi C."/>
            <person name="Clum A."/>
            <person name="Coughlan A.Y."/>
            <person name="Deshpande S."/>
            <person name="Douglass A.P."/>
            <person name="Hanson S.J."/>
            <person name="Klenk H.-P."/>
            <person name="Labutti K."/>
            <person name="Lapidus A."/>
            <person name="Lindquist E."/>
            <person name="Lipzen A."/>
            <person name="Meier-Kolthoff J.P."/>
            <person name="Ohm R.A."/>
            <person name="Otillar R.P."/>
            <person name="Pangilinan J."/>
            <person name="Peng Y."/>
            <person name="Rokas A."/>
            <person name="Rosa C.A."/>
            <person name="Scheuner C."/>
            <person name="Sibirny A.A."/>
            <person name="Slot J.C."/>
            <person name="Stielow J.B."/>
            <person name="Sun H."/>
            <person name="Kurtzman C.P."/>
            <person name="Blackwell M."/>
            <person name="Grigoriev I.V."/>
            <person name="Jeffries T.W."/>
        </authorList>
    </citation>
    <scope>NUCLEOTIDE SEQUENCE [LARGE SCALE GENOMIC DNA]</scope>
    <source>
        <strain evidence="3">NRRL Y-17324</strain>
    </source>
</reference>
<dbReference type="OrthoDB" id="4018855at2759"/>
<name>A0A1E4SJA2_9ASCO</name>
<proteinExistence type="predicted"/>
<dbReference type="GeneID" id="30984095"/>
<sequence length="271" mass="29414">MLFSKVTAHLVLAYCAFVNSAPIETLPTIALSQVGPNTTLVPISALSNNPILDDVFAALKDSGLAFVVIDTVLLSPQLLNLSIEGTIFVLKLGWINLTDLFIALQRSGLVIQILNVSLDDPEILPGLLRLGKSLLEENGIDIFNPDAGLIQPESVPPPAPVLAKRESQIYNDLLAALTDSGLAVAVVEHLLTTPSLADPSAHFLSEILKSKAISVRELLVALKESNLVFDLLKDILHDKELLRKFGWLVLDGIKKGLIPREMYDGIKSRFD</sequence>
<dbReference type="AlphaFoldDB" id="A0A1E4SJA2"/>
<dbReference type="EMBL" id="KV453912">
    <property type="protein sequence ID" value="ODV79517.1"/>
    <property type="molecule type" value="Genomic_DNA"/>
</dbReference>
<evidence type="ECO:0000313" key="3">
    <source>
        <dbReference type="Proteomes" id="UP000094285"/>
    </source>
</evidence>
<feature type="signal peptide" evidence="1">
    <location>
        <begin position="1"/>
        <end position="20"/>
    </location>
</feature>
<evidence type="ECO:0000256" key="1">
    <source>
        <dbReference type="SAM" id="SignalP"/>
    </source>
</evidence>
<dbReference type="RefSeq" id="XP_020064639.1">
    <property type="nucleotide sequence ID" value="XM_020209959.1"/>
</dbReference>
<evidence type="ECO:0000313" key="2">
    <source>
        <dbReference type="EMBL" id="ODV79517.1"/>
    </source>
</evidence>
<feature type="chain" id="PRO_5009162826" evidence="1">
    <location>
        <begin position="21"/>
        <end position="271"/>
    </location>
</feature>
<gene>
    <name evidence="2" type="ORF">CANTADRAFT_51574</name>
</gene>
<dbReference type="Proteomes" id="UP000094285">
    <property type="component" value="Unassembled WGS sequence"/>
</dbReference>
<keyword evidence="3" id="KW-1185">Reference proteome</keyword>
<protein>
    <submittedName>
        <fullName evidence="2">Uncharacterized protein</fullName>
    </submittedName>
</protein>
<organism evidence="2 3">
    <name type="scientific">Suhomyces tanzawaensis NRRL Y-17324</name>
    <dbReference type="NCBI Taxonomy" id="984487"/>
    <lineage>
        <taxon>Eukaryota</taxon>
        <taxon>Fungi</taxon>
        <taxon>Dikarya</taxon>
        <taxon>Ascomycota</taxon>
        <taxon>Saccharomycotina</taxon>
        <taxon>Pichiomycetes</taxon>
        <taxon>Debaryomycetaceae</taxon>
        <taxon>Suhomyces</taxon>
    </lineage>
</organism>
<accession>A0A1E4SJA2</accession>